<dbReference type="AlphaFoldDB" id="A0AAD4R584"/>
<evidence type="ECO:0000256" key="1">
    <source>
        <dbReference type="SAM" id="MobiDB-lite"/>
    </source>
</evidence>
<dbReference type="Proteomes" id="UP001201812">
    <property type="component" value="Unassembled WGS sequence"/>
</dbReference>
<organism evidence="2 3">
    <name type="scientific">Ditylenchus destructor</name>
    <dbReference type="NCBI Taxonomy" id="166010"/>
    <lineage>
        <taxon>Eukaryota</taxon>
        <taxon>Metazoa</taxon>
        <taxon>Ecdysozoa</taxon>
        <taxon>Nematoda</taxon>
        <taxon>Chromadorea</taxon>
        <taxon>Rhabditida</taxon>
        <taxon>Tylenchina</taxon>
        <taxon>Tylenchomorpha</taxon>
        <taxon>Sphaerularioidea</taxon>
        <taxon>Anguinidae</taxon>
        <taxon>Anguininae</taxon>
        <taxon>Ditylenchus</taxon>
    </lineage>
</organism>
<evidence type="ECO:0000313" key="3">
    <source>
        <dbReference type="Proteomes" id="UP001201812"/>
    </source>
</evidence>
<protein>
    <submittedName>
        <fullName evidence="2">Uncharacterized protein</fullName>
    </submittedName>
</protein>
<comment type="caution">
    <text evidence="2">The sequence shown here is derived from an EMBL/GenBank/DDBJ whole genome shotgun (WGS) entry which is preliminary data.</text>
</comment>
<accession>A0AAD4R584</accession>
<evidence type="ECO:0000313" key="2">
    <source>
        <dbReference type="EMBL" id="KAI1710344.1"/>
    </source>
</evidence>
<reference evidence="2" key="1">
    <citation type="submission" date="2022-01" db="EMBL/GenBank/DDBJ databases">
        <title>Genome Sequence Resource for Two Populations of Ditylenchus destructor, the Migratory Endoparasitic Phytonematode.</title>
        <authorList>
            <person name="Zhang H."/>
            <person name="Lin R."/>
            <person name="Xie B."/>
        </authorList>
    </citation>
    <scope>NUCLEOTIDE SEQUENCE</scope>
    <source>
        <strain evidence="2">BazhouSP</strain>
    </source>
</reference>
<name>A0AAD4R584_9BILA</name>
<keyword evidence="3" id="KW-1185">Reference proteome</keyword>
<sequence>MELSDNSSRLPMKKTNFPCKILQSPPAISVTSKKRPPEKSVTLTLRPRVQNPNCLAEEISRRRSQSASGPDSFVESRQDVLILPEALSTSSRVLTLPGIWVTAGLGQVKREIMAPPAVDLSCHKSRHCFEI</sequence>
<gene>
    <name evidence="2" type="ORF">DdX_10702</name>
</gene>
<feature type="region of interest" description="Disordered" evidence="1">
    <location>
        <begin position="54"/>
        <end position="74"/>
    </location>
</feature>
<proteinExistence type="predicted"/>
<dbReference type="EMBL" id="JAKKPZ010000026">
    <property type="protein sequence ID" value="KAI1710344.1"/>
    <property type="molecule type" value="Genomic_DNA"/>
</dbReference>